<evidence type="ECO:0000256" key="3">
    <source>
        <dbReference type="ARBA" id="ARBA00022679"/>
    </source>
</evidence>
<evidence type="ECO:0000256" key="6">
    <source>
        <dbReference type="ARBA" id="ARBA00022840"/>
    </source>
</evidence>
<feature type="domain" description="AGC-kinase C-terminal" evidence="10">
    <location>
        <begin position="295"/>
        <end position="366"/>
    </location>
</feature>
<dbReference type="InParanoid" id="G0NKT2"/>
<evidence type="ECO:0000259" key="10">
    <source>
        <dbReference type="PROSITE" id="PS51285"/>
    </source>
</evidence>
<evidence type="ECO:0000256" key="8">
    <source>
        <dbReference type="RuleBase" id="RU000304"/>
    </source>
</evidence>
<dbReference type="Gene3D" id="1.10.510.10">
    <property type="entry name" value="Transferase(Phosphotransferase) domain 1"/>
    <property type="match status" value="1"/>
</dbReference>
<dbReference type="EMBL" id="GL379902">
    <property type="protein sequence ID" value="EGT33123.1"/>
    <property type="molecule type" value="Genomic_DNA"/>
</dbReference>
<dbReference type="eggNOG" id="KOG0598">
    <property type="taxonomic scope" value="Eukaryota"/>
</dbReference>
<keyword evidence="1 8" id="KW-0723">Serine/threonine-protein kinase</keyword>
<dbReference type="Proteomes" id="UP000008068">
    <property type="component" value="Unassembled WGS sequence"/>
</dbReference>
<dbReference type="HOGENOM" id="CLU_000288_63_5_1"/>
<evidence type="ECO:0000256" key="7">
    <source>
        <dbReference type="PROSITE-ProRule" id="PRU10141"/>
    </source>
</evidence>
<dbReference type="InterPro" id="IPR045270">
    <property type="entry name" value="STKc_AGC"/>
</dbReference>
<feature type="binding site" evidence="7">
    <location>
        <position position="74"/>
    </location>
    <ligand>
        <name>ATP</name>
        <dbReference type="ChEBI" id="CHEBI:30616"/>
    </ligand>
</feature>
<dbReference type="OMA" id="EEWVQFY"/>
<dbReference type="PROSITE" id="PS51285">
    <property type="entry name" value="AGC_KINASE_CTER"/>
    <property type="match status" value="1"/>
</dbReference>
<evidence type="ECO:0000256" key="4">
    <source>
        <dbReference type="ARBA" id="ARBA00022741"/>
    </source>
</evidence>
<organism evidence="12">
    <name type="scientific">Caenorhabditis brenneri</name>
    <name type="common">Nematode worm</name>
    <dbReference type="NCBI Taxonomy" id="135651"/>
    <lineage>
        <taxon>Eukaryota</taxon>
        <taxon>Metazoa</taxon>
        <taxon>Ecdysozoa</taxon>
        <taxon>Nematoda</taxon>
        <taxon>Chromadorea</taxon>
        <taxon>Rhabditida</taxon>
        <taxon>Rhabditina</taxon>
        <taxon>Rhabditomorpha</taxon>
        <taxon>Rhabditoidea</taxon>
        <taxon>Rhabditidae</taxon>
        <taxon>Peloderinae</taxon>
        <taxon>Caenorhabditis</taxon>
    </lineage>
</organism>
<dbReference type="GO" id="GO:0005524">
    <property type="term" value="F:ATP binding"/>
    <property type="evidence" value="ECO:0007669"/>
    <property type="project" value="UniProtKB-UniRule"/>
</dbReference>
<reference evidence="12" key="1">
    <citation type="submission" date="2011-07" db="EMBL/GenBank/DDBJ databases">
        <authorList>
            <consortium name="Caenorhabditis brenneri Sequencing and Analysis Consortium"/>
            <person name="Wilson R.K."/>
        </authorList>
    </citation>
    <scope>NUCLEOTIDE SEQUENCE [LARGE SCALE GENOMIC DNA]</scope>
    <source>
        <strain evidence="12">PB2801</strain>
    </source>
</reference>
<proteinExistence type="inferred from homology"/>
<name>G0NKT2_CAEBE</name>
<comment type="similarity">
    <text evidence="8">Belongs to the protein kinase superfamily.</text>
</comment>
<sequence>MSVFIKKAFNAAATTVRMIYPDLEENGHNENINPRPPKPALLTDFQRLNILGEGNFGSVYLVRNKWNDRVYAMKVTEKPTEEMEERHFKDEKRVLQNLKSQFLCEMHYFFQTNSKAYFVLDFFSGGDLFRFRLKVGTFSEDDARFYLAEVVLGVEYLHTHNVVHRDLKPENLMIDIHGHVKIIDFGLCKVLRRGDKTNTFCGTLQFMAPEVVEEKNYDHSVDIWSLGAMTSELLTGRRLFGDKSESVVERKIVEGDFRLPWSISKKAKSLINRLLIIEPLNRATLEEIKMSDFFRAFSWERIANKQVEPPFKPNVTDESDVSYFDKKLTEKTVEQSKYKTKIVEEKEKDTSAFFDFDAKPIRSSSVRYKKAAAESTSKVSCDLNIQSTKYELRERK</sequence>
<accession>G0NKT2</accession>
<gene>
    <name evidence="11" type="ORF">CAEBREN_21311</name>
</gene>
<evidence type="ECO:0000259" key="9">
    <source>
        <dbReference type="PROSITE" id="PS50011"/>
    </source>
</evidence>
<dbReference type="InterPro" id="IPR000719">
    <property type="entry name" value="Prot_kinase_dom"/>
</dbReference>
<dbReference type="SUPFAM" id="SSF56112">
    <property type="entry name" value="Protein kinase-like (PK-like)"/>
    <property type="match status" value="1"/>
</dbReference>
<evidence type="ECO:0000256" key="5">
    <source>
        <dbReference type="ARBA" id="ARBA00022777"/>
    </source>
</evidence>
<dbReference type="SMART" id="SM00133">
    <property type="entry name" value="S_TK_X"/>
    <property type="match status" value="1"/>
</dbReference>
<protein>
    <recommendedName>
        <fullName evidence="13">Protein kinase domain-containing protein</fullName>
    </recommendedName>
</protein>
<keyword evidence="6 7" id="KW-0067">ATP-binding</keyword>
<dbReference type="PROSITE" id="PS00108">
    <property type="entry name" value="PROTEIN_KINASE_ST"/>
    <property type="match status" value="1"/>
</dbReference>
<dbReference type="FunFam" id="1.10.510.10:FF:000210">
    <property type="entry name" value="Non-specific serine/threonine protein kinase"/>
    <property type="match status" value="1"/>
</dbReference>
<keyword evidence="3" id="KW-0808">Transferase</keyword>
<evidence type="ECO:0008006" key="13">
    <source>
        <dbReference type="Google" id="ProtNLM"/>
    </source>
</evidence>
<keyword evidence="5" id="KW-0418">Kinase</keyword>
<feature type="domain" description="Protein kinase" evidence="9">
    <location>
        <begin position="45"/>
        <end position="294"/>
    </location>
</feature>
<dbReference type="PANTHER" id="PTHR24351">
    <property type="entry name" value="RIBOSOMAL PROTEIN S6 KINASE"/>
    <property type="match status" value="1"/>
</dbReference>
<evidence type="ECO:0000313" key="12">
    <source>
        <dbReference type="Proteomes" id="UP000008068"/>
    </source>
</evidence>
<evidence type="ECO:0000256" key="2">
    <source>
        <dbReference type="ARBA" id="ARBA00022553"/>
    </source>
</evidence>
<dbReference type="OrthoDB" id="5919641at2759"/>
<dbReference type="InterPro" id="IPR000961">
    <property type="entry name" value="AGC-kinase_C"/>
</dbReference>
<dbReference type="InterPro" id="IPR011009">
    <property type="entry name" value="Kinase-like_dom_sf"/>
</dbReference>
<dbReference type="AlphaFoldDB" id="G0NKT2"/>
<dbReference type="InterPro" id="IPR017441">
    <property type="entry name" value="Protein_kinase_ATP_BS"/>
</dbReference>
<dbReference type="GO" id="GO:0004674">
    <property type="term" value="F:protein serine/threonine kinase activity"/>
    <property type="evidence" value="ECO:0007669"/>
    <property type="project" value="UniProtKB-KW"/>
</dbReference>
<dbReference type="CDD" id="cd05123">
    <property type="entry name" value="STKc_AGC"/>
    <property type="match status" value="1"/>
</dbReference>
<dbReference type="Gene3D" id="3.30.200.20">
    <property type="entry name" value="Phosphorylase Kinase, domain 1"/>
    <property type="match status" value="1"/>
</dbReference>
<keyword evidence="4 7" id="KW-0547">Nucleotide-binding</keyword>
<dbReference type="Pfam" id="PF00069">
    <property type="entry name" value="Pkinase"/>
    <property type="match status" value="1"/>
</dbReference>
<evidence type="ECO:0000313" key="11">
    <source>
        <dbReference type="EMBL" id="EGT33123.1"/>
    </source>
</evidence>
<dbReference type="SMART" id="SM00220">
    <property type="entry name" value="S_TKc"/>
    <property type="match status" value="1"/>
</dbReference>
<dbReference type="PROSITE" id="PS00107">
    <property type="entry name" value="PROTEIN_KINASE_ATP"/>
    <property type="match status" value="1"/>
</dbReference>
<keyword evidence="12" id="KW-1185">Reference proteome</keyword>
<dbReference type="PROSITE" id="PS50011">
    <property type="entry name" value="PROTEIN_KINASE_DOM"/>
    <property type="match status" value="1"/>
</dbReference>
<keyword evidence="2" id="KW-0597">Phosphoprotein</keyword>
<dbReference type="STRING" id="135651.G0NKT2"/>
<dbReference type="InterPro" id="IPR008271">
    <property type="entry name" value="Ser/Thr_kinase_AS"/>
</dbReference>
<evidence type="ECO:0000256" key="1">
    <source>
        <dbReference type="ARBA" id="ARBA00022527"/>
    </source>
</evidence>